<evidence type="ECO:0000256" key="4">
    <source>
        <dbReference type="ARBA" id="ARBA00023274"/>
    </source>
</evidence>
<gene>
    <name evidence="5" type="primary">rpmD</name>
    <name evidence="7" type="ORF">SAMN05421788_10494</name>
</gene>
<dbReference type="OrthoDB" id="9812790at2"/>
<dbReference type="PIRSF" id="PIRSF002211">
    <property type="entry name" value="Ribosomal_L30_bac-type"/>
    <property type="match status" value="1"/>
</dbReference>
<feature type="domain" description="Large ribosomal subunit protein uL30-like ferredoxin-like fold" evidence="6">
    <location>
        <begin position="4"/>
        <end position="54"/>
    </location>
</feature>
<protein>
    <recommendedName>
        <fullName evidence="5">Large ribosomal subunit protein uL30</fullName>
    </recommendedName>
</protein>
<dbReference type="GO" id="GO:0022625">
    <property type="term" value="C:cytosolic large ribosomal subunit"/>
    <property type="evidence" value="ECO:0007669"/>
    <property type="project" value="TreeGrafter"/>
</dbReference>
<dbReference type="GO" id="GO:0003735">
    <property type="term" value="F:structural constituent of ribosome"/>
    <property type="evidence" value="ECO:0007669"/>
    <property type="project" value="InterPro"/>
</dbReference>
<dbReference type="RefSeq" id="WP_076379451.1">
    <property type="nucleotide sequence ID" value="NZ_AP017422.1"/>
</dbReference>
<dbReference type="STRING" id="477680.SAMN05421788_10494"/>
<evidence type="ECO:0000256" key="5">
    <source>
        <dbReference type="HAMAP-Rule" id="MF_01371"/>
    </source>
</evidence>
<dbReference type="InterPro" id="IPR036919">
    <property type="entry name" value="Ribo_uL30_ferredoxin-like_sf"/>
</dbReference>
<dbReference type="InterPro" id="IPR016082">
    <property type="entry name" value="Ribosomal_uL30_ferredoxin-like"/>
</dbReference>
<dbReference type="FunFam" id="3.30.1390.20:FF:000001">
    <property type="entry name" value="50S ribosomal protein L30"/>
    <property type="match status" value="1"/>
</dbReference>
<evidence type="ECO:0000256" key="1">
    <source>
        <dbReference type="ARBA" id="ARBA00007594"/>
    </source>
</evidence>
<dbReference type="Proteomes" id="UP000186917">
    <property type="component" value="Unassembled WGS sequence"/>
</dbReference>
<dbReference type="SUPFAM" id="SSF55129">
    <property type="entry name" value="Ribosomal protein L30p/L7e"/>
    <property type="match status" value="1"/>
</dbReference>
<dbReference type="AlphaFoldDB" id="A0A1N7PVG9"/>
<sequence>MKKIKITQVKSAIDRPERQKLTLQALGLNKLNSSKEVEATPQILGMVTKVSHLIKVEELA</sequence>
<dbReference type="Pfam" id="PF00327">
    <property type="entry name" value="Ribosomal_L30"/>
    <property type="match status" value="1"/>
</dbReference>
<proteinExistence type="inferred from homology"/>
<keyword evidence="8" id="KW-1185">Reference proteome</keyword>
<comment type="subunit">
    <text evidence="2 5">Part of the 50S ribosomal subunit.</text>
</comment>
<evidence type="ECO:0000313" key="8">
    <source>
        <dbReference type="Proteomes" id="UP000186917"/>
    </source>
</evidence>
<evidence type="ECO:0000313" key="7">
    <source>
        <dbReference type="EMBL" id="SIT14653.1"/>
    </source>
</evidence>
<dbReference type="EMBL" id="FTOR01000004">
    <property type="protein sequence ID" value="SIT14653.1"/>
    <property type="molecule type" value="Genomic_DNA"/>
</dbReference>
<evidence type="ECO:0000256" key="2">
    <source>
        <dbReference type="ARBA" id="ARBA00011838"/>
    </source>
</evidence>
<comment type="similarity">
    <text evidence="1 5">Belongs to the universal ribosomal protein uL30 family.</text>
</comment>
<dbReference type="NCBIfam" id="TIGR01308">
    <property type="entry name" value="rpmD_bact"/>
    <property type="match status" value="1"/>
</dbReference>
<dbReference type="HAMAP" id="MF_01371_B">
    <property type="entry name" value="Ribosomal_uL30_B"/>
    <property type="match status" value="1"/>
</dbReference>
<evidence type="ECO:0000256" key="3">
    <source>
        <dbReference type="ARBA" id="ARBA00022980"/>
    </source>
</evidence>
<evidence type="ECO:0000259" key="6">
    <source>
        <dbReference type="Pfam" id="PF00327"/>
    </source>
</evidence>
<keyword evidence="3 5" id="KW-0689">Ribosomal protein</keyword>
<dbReference type="CDD" id="cd01658">
    <property type="entry name" value="Ribosomal_L30"/>
    <property type="match status" value="1"/>
</dbReference>
<reference evidence="8" key="1">
    <citation type="submission" date="2017-01" db="EMBL/GenBank/DDBJ databases">
        <authorList>
            <person name="Varghese N."/>
            <person name="Submissions S."/>
        </authorList>
    </citation>
    <scope>NUCLEOTIDE SEQUENCE [LARGE SCALE GENOMIC DNA]</scope>
    <source>
        <strain evidence="8">DSM 21054</strain>
    </source>
</reference>
<accession>A0A1N7PVG9</accession>
<name>A0A1N7PVG9_9BACT</name>
<dbReference type="PANTHER" id="PTHR15892:SF2">
    <property type="entry name" value="LARGE RIBOSOMAL SUBUNIT PROTEIN UL30M"/>
    <property type="match status" value="1"/>
</dbReference>
<organism evidence="7 8">
    <name type="scientific">Filimonas lacunae</name>
    <dbReference type="NCBI Taxonomy" id="477680"/>
    <lineage>
        <taxon>Bacteria</taxon>
        <taxon>Pseudomonadati</taxon>
        <taxon>Bacteroidota</taxon>
        <taxon>Chitinophagia</taxon>
        <taxon>Chitinophagales</taxon>
        <taxon>Chitinophagaceae</taxon>
        <taxon>Filimonas</taxon>
    </lineage>
</organism>
<dbReference type="InterPro" id="IPR005996">
    <property type="entry name" value="Ribosomal_uL30_bac-type"/>
</dbReference>
<keyword evidence="4 5" id="KW-0687">Ribonucleoprotein</keyword>
<dbReference type="PANTHER" id="PTHR15892">
    <property type="entry name" value="MITOCHONDRIAL RIBOSOMAL PROTEIN L30"/>
    <property type="match status" value="1"/>
</dbReference>
<dbReference type="GO" id="GO:0006412">
    <property type="term" value="P:translation"/>
    <property type="evidence" value="ECO:0007669"/>
    <property type="project" value="UniProtKB-UniRule"/>
</dbReference>
<dbReference type="Gene3D" id="3.30.1390.20">
    <property type="entry name" value="Ribosomal protein L30, ferredoxin-like fold domain"/>
    <property type="match status" value="1"/>
</dbReference>